<evidence type="ECO:0000313" key="4">
    <source>
        <dbReference type="WBParaSite" id="HPBE_0000473501-mRNA-1"/>
    </source>
</evidence>
<accession>A0A183FEE1</accession>
<reference evidence="4" key="2">
    <citation type="submission" date="2019-09" db="UniProtKB">
        <authorList>
            <consortium name="WormBaseParasite"/>
        </authorList>
    </citation>
    <scope>IDENTIFICATION</scope>
</reference>
<dbReference type="Proteomes" id="UP000050761">
    <property type="component" value="Unassembled WGS sequence"/>
</dbReference>
<name>A0A183FEE1_HELPZ</name>
<sequence>MVGLSVGGKLLALNVSPMSWFRRGGRSRFAPCPEGICRFGDSEARSSSTWGLPPKHGTEGVTMSSLYDENDDDDVPAVKRFCSAPDRVLVTGSPSCETPSVDAVKFSSSSP</sequence>
<dbReference type="AlphaFoldDB" id="A0A183FEE1"/>
<reference evidence="2 3" key="1">
    <citation type="submission" date="2018-11" db="EMBL/GenBank/DDBJ databases">
        <authorList>
            <consortium name="Pathogen Informatics"/>
        </authorList>
    </citation>
    <scope>NUCLEOTIDE SEQUENCE [LARGE SCALE GENOMIC DNA]</scope>
</reference>
<evidence type="ECO:0000256" key="1">
    <source>
        <dbReference type="SAM" id="MobiDB-lite"/>
    </source>
</evidence>
<protein>
    <submittedName>
        <fullName evidence="2 4">Uncharacterized protein</fullName>
    </submittedName>
</protein>
<evidence type="ECO:0000313" key="3">
    <source>
        <dbReference type="Proteomes" id="UP000050761"/>
    </source>
</evidence>
<proteinExistence type="predicted"/>
<organism evidence="3 4">
    <name type="scientific">Heligmosomoides polygyrus</name>
    <name type="common">Parasitic roundworm</name>
    <dbReference type="NCBI Taxonomy" id="6339"/>
    <lineage>
        <taxon>Eukaryota</taxon>
        <taxon>Metazoa</taxon>
        <taxon>Ecdysozoa</taxon>
        <taxon>Nematoda</taxon>
        <taxon>Chromadorea</taxon>
        <taxon>Rhabditida</taxon>
        <taxon>Rhabditina</taxon>
        <taxon>Rhabditomorpha</taxon>
        <taxon>Strongyloidea</taxon>
        <taxon>Heligmosomidae</taxon>
        <taxon>Heligmosomoides</taxon>
    </lineage>
</organism>
<keyword evidence="3" id="KW-1185">Reference proteome</keyword>
<accession>A0A3P8AC69</accession>
<dbReference type="EMBL" id="UZAH01025357">
    <property type="protein sequence ID" value="VDO62238.1"/>
    <property type="molecule type" value="Genomic_DNA"/>
</dbReference>
<gene>
    <name evidence="2" type="ORF">HPBE_LOCUS4736</name>
</gene>
<dbReference type="WBParaSite" id="HPBE_0000473501-mRNA-1">
    <property type="protein sequence ID" value="HPBE_0000473501-mRNA-1"/>
    <property type="gene ID" value="HPBE_0000473501"/>
</dbReference>
<feature type="region of interest" description="Disordered" evidence="1">
    <location>
        <begin position="42"/>
        <end position="69"/>
    </location>
</feature>
<evidence type="ECO:0000313" key="2">
    <source>
        <dbReference type="EMBL" id="VDO62238.1"/>
    </source>
</evidence>